<proteinExistence type="predicted"/>
<dbReference type="EMBL" id="BOPA01000024">
    <property type="protein sequence ID" value="GIJ16861.1"/>
    <property type="molecule type" value="Genomic_DNA"/>
</dbReference>
<keyword evidence="2" id="KW-0812">Transmembrane</keyword>
<keyword evidence="4" id="KW-1185">Reference proteome</keyword>
<feature type="transmembrane region" description="Helical" evidence="2">
    <location>
        <begin position="55"/>
        <end position="74"/>
    </location>
</feature>
<dbReference type="Proteomes" id="UP000647860">
    <property type="component" value="Unassembled WGS sequence"/>
</dbReference>
<accession>A0ABQ4IG23</accession>
<keyword evidence="2" id="KW-0472">Membrane</keyword>
<organism evidence="3 4">
    <name type="scientific">Micromonospora gifhornensis</name>
    <dbReference type="NCBI Taxonomy" id="84594"/>
    <lineage>
        <taxon>Bacteria</taxon>
        <taxon>Bacillati</taxon>
        <taxon>Actinomycetota</taxon>
        <taxon>Actinomycetes</taxon>
        <taxon>Micromonosporales</taxon>
        <taxon>Micromonosporaceae</taxon>
        <taxon>Micromonospora</taxon>
    </lineage>
</organism>
<evidence type="ECO:0000313" key="3">
    <source>
        <dbReference type="EMBL" id="GIJ16861.1"/>
    </source>
</evidence>
<feature type="transmembrane region" description="Helical" evidence="2">
    <location>
        <begin position="30"/>
        <end position="49"/>
    </location>
</feature>
<comment type="caution">
    <text evidence="3">The sequence shown here is derived from an EMBL/GenBank/DDBJ whole genome shotgun (WGS) entry which is preliminary data.</text>
</comment>
<feature type="compositionally biased region" description="Basic and acidic residues" evidence="1">
    <location>
        <begin position="96"/>
        <end position="106"/>
    </location>
</feature>
<evidence type="ECO:0000256" key="2">
    <source>
        <dbReference type="SAM" id="Phobius"/>
    </source>
</evidence>
<keyword evidence="2" id="KW-1133">Transmembrane helix</keyword>
<name>A0ABQ4IG23_9ACTN</name>
<feature type="region of interest" description="Disordered" evidence="1">
    <location>
        <begin position="78"/>
        <end position="106"/>
    </location>
</feature>
<protein>
    <submittedName>
        <fullName evidence="3">Uncharacterized protein</fullName>
    </submittedName>
</protein>
<gene>
    <name evidence="3" type="ORF">Vgi01_35450</name>
</gene>
<evidence type="ECO:0000313" key="4">
    <source>
        <dbReference type="Proteomes" id="UP000647860"/>
    </source>
</evidence>
<sequence length="106" mass="11867">MLSWRENERAARKGADAKVYTPKMRTWRRLVVAIASGVAGGLLFVWLVPDRGHSVATFLVWLVVWTPSFYWFGLRPTMGNEGQPKVNRPAPPRAEGSGDSRKPQSS</sequence>
<evidence type="ECO:0000256" key="1">
    <source>
        <dbReference type="SAM" id="MobiDB-lite"/>
    </source>
</evidence>
<reference evidence="3 4" key="1">
    <citation type="submission" date="2021-01" db="EMBL/GenBank/DDBJ databases">
        <title>Whole genome shotgun sequence of Verrucosispora gifhornensis NBRC 16317.</title>
        <authorList>
            <person name="Komaki H."/>
            <person name="Tamura T."/>
        </authorList>
    </citation>
    <scope>NUCLEOTIDE SEQUENCE [LARGE SCALE GENOMIC DNA]</scope>
    <source>
        <strain evidence="3 4">NBRC 16317</strain>
    </source>
</reference>